<dbReference type="EMBL" id="VSSQ01085231">
    <property type="protein sequence ID" value="MPN32953.1"/>
    <property type="molecule type" value="Genomic_DNA"/>
</dbReference>
<proteinExistence type="predicted"/>
<organism evidence="1">
    <name type="scientific">bioreactor metagenome</name>
    <dbReference type="NCBI Taxonomy" id="1076179"/>
    <lineage>
        <taxon>unclassified sequences</taxon>
        <taxon>metagenomes</taxon>
        <taxon>ecological metagenomes</taxon>
    </lineage>
</organism>
<dbReference type="AlphaFoldDB" id="A0A645HAY2"/>
<gene>
    <name evidence="1" type="ORF">SDC9_180436</name>
</gene>
<accession>A0A645HAY2</accession>
<comment type="caution">
    <text evidence="1">The sequence shown here is derived from an EMBL/GenBank/DDBJ whole genome shotgun (WGS) entry which is preliminary data.</text>
</comment>
<reference evidence="1" key="1">
    <citation type="submission" date="2019-08" db="EMBL/GenBank/DDBJ databases">
        <authorList>
            <person name="Kucharzyk K."/>
            <person name="Murdoch R.W."/>
            <person name="Higgins S."/>
            <person name="Loffler F."/>
        </authorList>
    </citation>
    <scope>NUCLEOTIDE SEQUENCE</scope>
</reference>
<sequence length="102" mass="10888">MRAQRVGQPGHCIGGRALHRGADAGRVQLAVLLQHHAGQGDVQLARVAPRLAQHIHAAGGVVSHRVLDLDLPVGDARIHDFEARHHVVGGANHVHRGHARPL</sequence>
<protein>
    <submittedName>
        <fullName evidence="1">Uncharacterized protein</fullName>
    </submittedName>
</protein>
<name>A0A645HAY2_9ZZZZ</name>
<evidence type="ECO:0000313" key="1">
    <source>
        <dbReference type="EMBL" id="MPN32953.1"/>
    </source>
</evidence>